<evidence type="ECO:0000259" key="1">
    <source>
        <dbReference type="Pfam" id="PF03886"/>
    </source>
</evidence>
<evidence type="ECO:0000313" key="3">
    <source>
        <dbReference type="Proteomes" id="UP000198994"/>
    </source>
</evidence>
<reference evidence="3" key="1">
    <citation type="submission" date="2016-10" db="EMBL/GenBank/DDBJ databases">
        <authorList>
            <person name="Varghese N."/>
            <person name="Submissions S."/>
        </authorList>
    </citation>
    <scope>NUCLEOTIDE SEQUENCE [LARGE SCALE GENOMIC DNA]</scope>
    <source>
        <strain evidence="3">DSM 10146</strain>
    </source>
</reference>
<dbReference type="PROSITE" id="PS51257">
    <property type="entry name" value="PROKAR_LIPOPROTEIN"/>
    <property type="match status" value="1"/>
</dbReference>
<protein>
    <recommendedName>
        <fullName evidence="1">ABC-type transport auxiliary lipoprotein component domain-containing protein</fullName>
    </recommendedName>
</protein>
<dbReference type="SUPFAM" id="SSF159594">
    <property type="entry name" value="XCC0632-like"/>
    <property type="match status" value="1"/>
</dbReference>
<name>A0A1G7DJ52_9RHOB</name>
<dbReference type="Proteomes" id="UP000198994">
    <property type="component" value="Unassembled WGS sequence"/>
</dbReference>
<keyword evidence="3" id="KW-1185">Reference proteome</keyword>
<dbReference type="AlphaFoldDB" id="A0A1G7DJ52"/>
<organism evidence="2 3">
    <name type="scientific">Salipiger thiooxidans</name>
    <dbReference type="NCBI Taxonomy" id="282683"/>
    <lineage>
        <taxon>Bacteria</taxon>
        <taxon>Pseudomonadati</taxon>
        <taxon>Pseudomonadota</taxon>
        <taxon>Alphaproteobacteria</taxon>
        <taxon>Rhodobacterales</taxon>
        <taxon>Roseobacteraceae</taxon>
        <taxon>Salipiger</taxon>
    </lineage>
</organism>
<dbReference type="OrthoDB" id="7858211at2"/>
<dbReference type="Pfam" id="PF03886">
    <property type="entry name" value="ABC_trans_aux"/>
    <property type="match status" value="1"/>
</dbReference>
<dbReference type="Gene3D" id="3.40.50.10610">
    <property type="entry name" value="ABC-type transport auxiliary lipoprotein component"/>
    <property type="match status" value="1"/>
</dbReference>
<dbReference type="InterPro" id="IPR005586">
    <property type="entry name" value="ABC_trans_aux"/>
</dbReference>
<proteinExistence type="predicted"/>
<feature type="domain" description="ABC-type transport auxiliary lipoprotein component" evidence="1">
    <location>
        <begin position="25"/>
        <end position="180"/>
    </location>
</feature>
<evidence type="ECO:0000313" key="2">
    <source>
        <dbReference type="EMBL" id="SDE51529.1"/>
    </source>
</evidence>
<dbReference type="STRING" id="282683.SAMN04488105_104257"/>
<gene>
    <name evidence="2" type="ORF">SAMN04488105_104257</name>
</gene>
<sequence length="186" mass="19764">MSFKFHRILPFALILAACGAEPRYLIDPPVQSGTSRLQVSTLEVMDVSLPAYAEASEILLEGEDGALTQVDNALWADDSRRAVTLAIAEQIGRASSAAVAPEPWPLEEDAQAQVHVSVSRMVARANGTLSLDGQFAVSSYDRVVRERIQRFAITVPMASADPAGIAQATGAAIAELSSQITASLSR</sequence>
<accession>A0A1G7DJ52</accession>
<dbReference type="EMBL" id="FNAV01000004">
    <property type="protein sequence ID" value="SDE51529.1"/>
    <property type="molecule type" value="Genomic_DNA"/>
</dbReference>
<dbReference type="RefSeq" id="WP_089957502.1">
    <property type="nucleotide sequence ID" value="NZ_FNAV01000004.1"/>
</dbReference>